<dbReference type="OrthoDB" id="415590at2759"/>
<dbReference type="Proteomes" id="UP000027920">
    <property type="component" value="Unassembled WGS sequence"/>
</dbReference>
<proteinExistence type="predicted"/>
<dbReference type="PANTHER" id="PTHR37534">
    <property type="entry name" value="TRANSCRIPTIONAL ACTIVATOR PROTEIN UGA3"/>
    <property type="match status" value="1"/>
</dbReference>
<dbReference type="RefSeq" id="XP_013263270.1">
    <property type="nucleotide sequence ID" value="XM_013407816.1"/>
</dbReference>
<dbReference type="HOGENOM" id="CLU_008719_5_1_1"/>
<evidence type="ECO:0000256" key="3">
    <source>
        <dbReference type="SAM" id="MobiDB-lite"/>
    </source>
</evidence>
<dbReference type="AlphaFoldDB" id="A0A072PYJ2"/>
<dbReference type="STRING" id="1182545.A0A072PYJ2"/>
<protein>
    <recommendedName>
        <fullName evidence="6">Transcription factor domain-containing protein</fullName>
    </recommendedName>
</protein>
<dbReference type="VEuPathDB" id="FungiDB:A1O9_02241"/>
<evidence type="ECO:0000313" key="4">
    <source>
        <dbReference type="EMBL" id="KEF60680.1"/>
    </source>
</evidence>
<dbReference type="GO" id="GO:0003700">
    <property type="term" value="F:DNA-binding transcription factor activity"/>
    <property type="evidence" value="ECO:0007669"/>
    <property type="project" value="TreeGrafter"/>
</dbReference>
<feature type="compositionally biased region" description="Polar residues" evidence="3">
    <location>
        <begin position="96"/>
        <end position="108"/>
    </location>
</feature>
<name>A0A072PYJ2_9EURO</name>
<comment type="caution">
    <text evidence="4">The sequence shown here is derived from an EMBL/GenBank/DDBJ whole genome shotgun (WGS) entry which is preliminary data.</text>
</comment>
<dbReference type="CDD" id="cd12148">
    <property type="entry name" value="fungal_TF_MHR"/>
    <property type="match status" value="1"/>
</dbReference>
<evidence type="ECO:0000256" key="1">
    <source>
        <dbReference type="ARBA" id="ARBA00004123"/>
    </source>
</evidence>
<keyword evidence="2" id="KW-0539">Nucleus</keyword>
<evidence type="ECO:0000313" key="5">
    <source>
        <dbReference type="Proteomes" id="UP000027920"/>
    </source>
</evidence>
<dbReference type="PANTHER" id="PTHR37534:SF4">
    <property type="entry name" value="ZN(II)2CYS6 TRANSCRIPTION FACTOR (EUROFUNG)"/>
    <property type="match status" value="1"/>
</dbReference>
<accession>A0A072PYJ2</accession>
<dbReference type="GO" id="GO:0045944">
    <property type="term" value="P:positive regulation of transcription by RNA polymerase II"/>
    <property type="evidence" value="ECO:0007669"/>
    <property type="project" value="TreeGrafter"/>
</dbReference>
<keyword evidence="5" id="KW-1185">Reference proteome</keyword>
<gene>
    <name evidence="4" type="ORF">A1O9_02241</name>
</gene>
<comment type="subcellular location">
    <subcellularLocation>
        <location evidence="1">Nucleus</location>
    </subcellularLocation>
</comment>
<feature type="region of interest" description="Disordered" evidence="3">
    <location>
        <begin position="71"/>
        <end position="108"/>
    </location>
</feature>
<dbReference type="GO" id="GO:0005634">
    <property type="term" value="C:nucleus"/>
    <property type="evidence" value="ECO:0007669"/>
    <property type="project" value="UniProtKB-SubCell"/>
</dbReference>
<dbReference type="Pfam" id="PF11951">
    <property type="entry name" value="Fungal_trans_2"/>
    <property type="match status" value="1"/>
</dbReference>
<evidence type="ECO:0000256" key="2">
    <source>
        <dbReference type="ARBA" id="ARBA00023242"/>
    </source>
</evidence>
<organism evidence="4 5">
    <name type="scientific">Exophiala aquamarina CBS 119918</name>
    <dbReference type="NCBI Taxonomy" id="1182545"/>
    <lineage>
        <taxon>Eukaryota</taxon>
        <taxon>Fungi</taxon>
        <taxon>Dikarya</taxon>
        <taxon>Ascomycota</taxon>
        <taxon>Pezizomycotina</taxon>
        <taxon>Eurotiomycetes</taxon>
        <taxon>Chaetothyriomycetidae</taxon>
        <taxon>Chaetothyriales</taxon>
        <taxon>Herpotrichiellaceae</taxon>
        <taxon>Exophiala</taxon>
    </lineage>
</organism>
<evidence type="ECO:0008006" key="6">
    <source>
        <dbReference type="Google" id="ProtNLM"/>
    </source>
</evidence>
<dbReference type="InterPro" id="IPR021858">
    <property type="entry name" value="Fun_TF"/>
</dbReference>
<dbReference type="GO" id="GO:0000976">
    <property type="term" value="F:transcription cis-regulatory region binding"/>
    <property type="evidence" value="ECO:0007669"/>
    <property type="project" value="TreeGrafter"/>
</dbReference>
<dbReference type="EMBL" id="AMGV01000002">
    <property type="protein sequence ID" value="KEF60680.1"/>
    <property type="molecule type" value="Genomic_DNA"/>
</dbReference>
<dbReference type="GeneID" id="25277186"/>
<reference evidence="4 5" key="1">
    <citation type="submission" date="2013-03" db="EMBL/GenBank/DDBJ databases">
        <title>The Genome Sequence of Exophiala aquamarina CBS 119918.</title>
        <authorList>
            <consortium name="The Broad Institute Genomics Platform"/>
            <person name="Cuomo C."/>
            <person name="de Hoog S."/>
            <person name="Gorbushina A."/>
            <person name="Walker B."/>
            <person name="Young S.K."/>
            <person name="Zeng Q."/>
            <person name="Gargeya S."/>
            <person name="Fitzgerald M."/>
            <person name="Haas B."/>
            <person name="Abouelleil A."/>
            <person name="Allen A.W."/>
            <person name="Alvarado L."/>
            <person name="Arachchi H.M."/>
            <person name="Berlin A.M."/>
            <person name="Chapman S.B."/>
            <person name="Gainer-Dewar J."/>
            <person name="Goldberg J."/>
            <person name="Griggs A."/>
            <person name="Gujja S."/>
            <person name="Hansen M."/>
            <person name="Howarth C."/>
            <person name="Imamovic A."/>
            <person name="Ireland A."/>
            <person name="Larimer J."/>
            <person name="McCowan C."/>
            <person name="Murphy C."/>
            <person name="Pearson M."/>
            <person name="Poon T.W."/>
            <person name="Priest M."/>
            <person name="Roberts A."/>
            <person name="Saif S."/>
            <person name="Shea T."/>
            <person name="Sisk P."/>
            <person name="Sykes S."/>
            <person name="Wortman J."/>
            <person name="Nusbaum C."/>
            <person name="Birren B."/>
        </authorList>
    </citation>
    <scope>NUCLEOTIDE SEQUENCE [LARGE SCALE GENOMIC DNA]</scope>
    <source>
        <strain evidence="4 5">CBS 119918</strain>
    </source>
</reference>
<sequence length="641" mass="71111">MEVDAGANAGDGCLRDLGEQDQGEILPTCQEDQTVKDGNSIEQHPPFILSIGQPEFLTPDQFDFRERAEATHVDIDVGSPNVQNPDASGSREHYQQNEAYPSKSSSDFNPATGQHAHLIDKLTASPSFGEVHDNLADLSNVDLEVLNYLASNPSNLDLLASSPWAYNQTGITSQAFSPGIPGSVVASSPDMYSTYYPDHTYKELHSQLHNHMVKTARNKALTRRGSIESVQHRDTPGSPPLFLGHASTQGATSNSSAARHAWQTLPIKQKRYVELWQNYLDEIAPWLDMFDSEKNFQTTVAIMAKDVDYLQFSILALSARQLERKNPSKTHTESLHLYQEAIKLIAVQLPSLNTEIIAACVLLCVLEMMSSSPRAWAKHLDGCAMLLEAADVNGVVGGVRQAIFWCFARMDVWGGFLGDTITKIPTNRWFISTDSMSSAISQFKGKSGSDNYANYAVFLCASVVNVVSNEASPWPRTAESDYSTFVSRWKALYEVLEGWYDDRPEDMRPLINLAPPQEEMDSPFNAILFSTPAGVNGNQLYHASMLLLLQDKPKEIRMPKSHKSTIWHARQLCGIALSNDNHGASINALQPLWIAGKFMSHRSEHVAILAALERLEKQTGWATAWRAQDLKEFWGVGESQI</sequence>